<reference evidence="3" key="1">
    <citation type="submission" date="2020-03" db="EMBL/GenBank/DDBJ databases">
        <title>The deep terrestrial virosphere.</title>
        <authorList>
            <person name="Holmfeldt K."/>
            <person name="Nilsson E."/>
            <person name="Simone D."/>
            <person name="Lopez-Fernandez M."/>
            <person name="Wu X."/>
            <person name="de Brujin I."/>
            <person name="Lundin D."/>
            <person name="Andersson A."/>
            <person name="Bertilsson S."/>
            <person name="Dopson M."/>
        </authorList>
    </citation>
    <scope>NUCLEOTIDE SEQUENCE</scope>
    <source>
        <strain evidence="2">MM415A01050</strain>
        <strain evidence="3">MM415B04202</strain>
    </source>
</reference>
<keyword evidence="3" id="KW-0540">Nuclease</keyword>
<dbReference type="EMBL" id="MT142343">
    <property type="protein sequence ID" value="QJA78583.1"/>
    <property type="molecule type" value="Genomic_DNA"/>
</dbReference>
<keyword evidence="3" id="KW-0378">Hydrolase</keyword>
<dbReference type="AlphaFoldDB" id="A0A6M3LJK6"/>
<dbReference type="InterPro" id="IPR003615">
    <property type="entry name" value="HNH_nuc"/>
</dbReference>
<protein>
    <submittedName>
        <fullName evidence="3">Putative homing endonuclease</fullName>
    </submittedName>
</protein>
<sequence>MEKYKHTTCDIDKYGRFKKATCTYKGNGACNKHLCSIWLIREYWGSDKLPSILAKECGIHYASLRTALVRRNIPRKDRGISGGRHPLYGKTGESSSAWKGGRISDEGRRADYVRNHGRTSYRSSARIIAESALGRTMKKTEIVHHINGDPSDDRNENLLVCDRKYHKFLHSRMWLLSKTGNKELLYPDFYVREYWDELKSIKQITEEYCIPEGAVLRYLVYYDIPRRLAYLR</sequence>
<dbReference type="Gene3D" id="3.90.75.20">
    <property type="match status" value="1"/>
</dbReference>
<dbReference type="InterPro" id="IPR044925">
    <property type="entry name" value="His-Me_finger_sf"/>
</dbReference>
<evidence type="ECO:0000313" key="2">
    <source>
        <dbReference type="EMBL" id="QJA78583.1"/>
    </source>
</evidence>
<name>A0A6M3LJK6_9ZZZZ</name>
<accession>A0A6M3LJK6</accession>
<evidence type="ECO:0000259" key="1">
    <source>
        <dbReference type="Pfam" id="PF13392"/>
    </source>
</evidence>
<dbReference type="SUPFAM" id="SSF54060">
    <property type="entry name" value="His-Me finger endonucleases"/>
    <property type="match status" value="1"/>
</dbReference>
<keyword evidence="3" id="KW-0255">Endonuclease</keyword>
<proteinExistence type="predicted"/>
<dbReference type="Pfam" id="PF13392">
    <property type="entry name" value="HNH_3"/>
    <property type="match status" value="1"/>
</dbReference>
<dbReference type="EMBL" id="MT143155">
    <property type="protein sequence ID" value="QJA93514.1"/>
    <property type="molecule type" value="Genomic_DNA"/>
</dbReference>
<gene>
    <name evidence="2" type="ORF">MM415A01050_0029</name>
    <name evidence="3" type="ORF">MM415B04202_0003</name>
</gene>
<evidence type="ECO:0000313" key="3">
    <source>
        <dbReference type="EMBL" id="QJA93514.1"/>
    </source>
</evidence>
<feature type="domain" description="HNH nuclease" evidence="1">
    <location>
        <begin position="126"/>
        <end position="166"/>
    </location>
</feature>
<organism evidence="3">
    <name type="scientific">viral metagenome</name>
    <dbReference type="NCBI Taxonomy" id="1070528"/>
    <lineage>
        <taxon>unclassified sequences</taxon>
        <taxon>metagenomes</taxon>
        <taxon>organismal metagenomes</taxon>
    </lineage>
</organism>
<dbReference type="GO" id="GO:0004519">
    <property type="term" value="F:endonuclease activity"/>
    <property type="evidence" value="ECO:0007669"/>
    <property type="project" value="UniProtKB-KW"/>
</dbReference>